<reference evidence="3" key="1">
    <citation type="journal article" date="2017" name="Front. Plant Sci.">
        <title>Climate Clever Clovers: New Paradigm to Reduce the Environmental Footprint of Ruminants by Breeding Low Methanogenic Forages Utilizing Haplotype Variation.</title>
        <authorList>
            <person name="Kaur P."/>
            <person name="Appels R."/>
            <person name="Bayer P.E."/>
            <person name="Keeble-Gagnere G."/>
            <person name="Wang J."/>
            <person name="Hirakawa H."/>
            <person name="Shirasawa K."/>
            <person name="Vercoe P."/>
            <person name="Stefanova K."/>
            <person name="Durmic Z."/>
            <person name="Nichols P."/>
            <person name="Revell C."/>
            <person name="Isobe S.N."/>
            <person name="Edwards D."/>
            <person name="Erskine W."/>
        </authorList>
    </citation>
    <scope>NUCLEOTIDE SEQUENCE [LARGE SCALE GENOMIC DNA]</scope>
    <source>
        <strain evidence="3">cv. Daliak</strain>
    </source>
</reference>
<dbReference type="CDD" id="cd00590">
    <property type="entry name" value="RRM_SF"/>
    <property type="match status" value="1"/>
</dbReference>
<proteinExistence type="predicted"/>
<gene>
    <name evidence="2" type="ORF">TSUD_300250</name>
</gene>
<evidence type="ECO:0000313" key="2">
    <source>
        <dbReference type="EMBL" id="GAU50425.1"/>
    </source>
</evidence>
<keyword evidence="3" id="KW-1185">Reference proteome</keyword>
<dbReference type="PANTHER" id="PTHR34427">
    <property type="entry name" value="DUF4283 DOMAIN PROTEIN"/>
    <property type="match status" value="1"/>
</dbReference>
<evidence type="ECO:0000313" key="3">
    <source>
        <dbReference type="Proteomes" id="UP000242715"/>
    </source>
</evidence>
<dbReference type="SUPFAM" id="SSF54928">
    <property type="entry name" value="RNA-binding domain, RBD"/>
    <property type="match status" value="1"/>
</dbReference>
<protein>
    <submittedName>
        <fullName evidence="2">Uncharacterized protein</fullName>
    </submittedName>
</protein>
<sequence>MGNTVHKKTTKIQRYWRVGEVYIPDKRDGVGKRFGFVRFEDVEDQQKLLQRIEETWIGTYKIRANLPKFLRGAAKKPVPNGGDGRRIEPVLNEIAKIQKDNLNAQIRGQTFKEVMQGGGKSIPRNKQNEWIVKANGKRKSRLTDEEYRAGIMAIEAEAENLKHLEGSFVGKLKEFADADNIQVTLWMEGFQQIKARFLGLDLILLTSTIKDEIQRAYESNKEWWERRFLSLTPWRPNIRPNRRRIWVRLFGVPLHIWSYEGFKKIIWRYGKLLNLDRETSEQIRFDVARAQIEVSYWEMVDEVIEVKVDEEIFIIRMVEERFGCIDVVNGGDLVGEEVVCTAGKDGDTISRMGTGEGVLNEDERCLKDNSKRIISDSDGEKMAVEVVSTAGVDGESNPRKVSGDDGSNYDGGGLVENTDRIVPENGGDMVAEEVLSMVGIDQRVDTAAVVSTGQKEDRETQFQKEYVQVGATGFEVVDSEGDGDVGGSRGTRSGSGWERVKETQEPRVADLQLGSQVLVINQEVGDEVGNPDIGESGAGLAVGNGLQSTGGPSSDLGQRAGKQILVYDNNNNNKLIFNGSTSI</sequence>
<dbReference type="InterPro" id="IPR012677">
    <property type="entry name" value="Nucleotide-bd_a/b_plait_sf"/>
</dbReference>
<feature type="region of interest" description="Disordered" evidence="1">
    <location>
        <begin position="391"/>
        <end position="415"/>
    </location>
</feature>
<organism evidence="2 3">
    <name type="scientific">Trifolium subterraneum</name>
    <name type="common">Subterranean clover</name>
    <dbReference type="NCBI Taxonomy" id="3900"/>
    <lineage>
        <taxon>Eukaryota</taxon>
        <taxon>Viridiplantae</taxon>
        <taxon>Streptophyta</taxon>
        <taxon>Embryophyta</taxon>
        <taxon>Tracheophyta</taxon>
        <taxon>Spermatophyta</taxon>
        <taxon>Magnoliopsida</taxon>
        <taxon>eudicotyledons</taxon>
        <taxon>Gunneridae</taxon>
        <taxon>Pentapetalae</taxon>
        <taxon>rosids</taxon>
        <taxon>fabids</taxon>
        <taxon>Fabales</taxon>
        <taxon>Fabaceae</taxon>
        <taxon>Papilionoideae</taxon>
        <taxon>50 kb inversion clade</taxon>
        <taxon>NPAAA clade</taxon>
        <taxon>Hologalegina</taxon>
        <taxon>IRL clade</taxon>
        <taxon>Trifolieae</taxon>
        <taxon>Trifolium</taxon>
    </lineage>
</organism>
<dbReference type="AlphaFoldDB" id="A0A2Z6PJ55"/>
<dbReference type="Proteomes" id="UP000242715">
    <property type="component" value="Unassembled WGS sequence"/>
</dbReference>
<feature type="region of interest" description="Disordered" evidence="1">
    <location>
        <begin position="477"/>
        <end position="504"/>
    </location>
</feature>
<dbReference type="PANTHER" id="PTHR34427:SF5">
    <property type="entry name" value="DUF4283 DOMAIN-CONTAINING PROTEIN"/>
    <property type="match status" value="1"/>
</dbReference>
<dbReference type="EMBL" id="DF974763">
    <property type="protein sequence ID" value="GAU50425.1"/>
    <property type="molecule type" value="Genomic_DNA"/>
</dbReference>
<name>A0A2Z6PJ55_TRISU</name>
<dbReference type="Gene3D" id="3.30.70.330">
    <property type="match status" value="1"/>
</dbReference>
<accession>A0A2Z6PJ55</accession>
<dbReference type="GO" id="GO:0003676">
    <property type="term" value="F:nucleic acid binding"/>
    <property type="evidence" value="ECO:0007669"/>
    <property type="project" value="InterPro"/>
</dbReference>
<dbReference type="OrthoDB" id="999103at2759"/>
<evidence type="ECO:0000256" key="1">
    <source>
        <dbReference type="SAM" id="MobiDB-lite"/>
    </source>
</evidence>
<dbReference type="InterPro" id="IPR035979">
    <property type="entry name" value="RBD_domain_sf"/>
</dbReference>